<comment type="caution">
    <text evidence="2">The sequence shown here is derived from an EMBL/GenBank/DDBJ whole genome shotgun (WGS) entry which is preliminary data.</text>
</comment>
<dbReference type="EMBL" id="MLHK01000065">
    <property type="protein sequence ID" value="OOF43820.1"/>
    <property type="molecule type" value="Genomic_DNA"/>
</dbReference>
<reference evidence="3 4" key="1">
    <citation type="submission" date="2016-10" db="EMBL/GenBank/DDBJ databases">
        <title>Rodentibacter gen. nov. and new species.</title>
        <authorList>
            <person name="Christensen H."/>
        </authorList>
    </citation>
    <scope>NUCLEOTIDE SEQUENCE [LARGE SCALE GENOMIC DNA]</scope>
    <source>
        <strain evidence="1 3">H1983213011</strain>
        <strain evidence="2 4">H1987082031</strain>
    </source>
</reference>
<accession>A0A1V3IP48</accession>
<gene>
    <name evidence="1" type="ORF">BKK51_10915</name>
    <name evidence="2" type="ORF">BKK52_12940</name>
</gene>
<evidence type="ECO:0000313" key="4">
    <source>
        <dbReference type="Proteomes" id="UP000189161"/>
    </source>
</evidence>
<accession>A0A1V3IS17</accession>
<evidence type="ECO:0000313" key="3">
    <source>
        <dbReference type="Proteomes" id="UP000188728"/>
    </source>
</evidence>
<dbReference type="Proteomes" id="UP000189161">
    <property type="component" value="Unassembled WGS sequence"/>
</dbReference>
<evidence type="ECO:0000313" key="2">
    <source>
        <dbReference type="EMBL" id="OOF45017.1"/>
    </source>
</evidence>
<dbReference type="RefSeq" id="WP_122983458.1">
    <property type="nucleotide sequence ID" value="NZ_MLHK01000065.1"/>
</dbReference>
<keyword evidence="4" id="KW-1185">Reference proteome</keyword>
<dbReference type="EMBL" id="MLHL01000108">
    <property type="protein sequence ID" value="OOF45017.1"/>
    <property type="molecule type" value="Genomic_DNA"/>
</dbReference>
<sequence>MKYSPIVLSLFFLGCSFGGFKPAPQSDHWRLHNFDEIYPKSDKHALVKYVDRKEGDMKACGMDFVSGESDNPKVNLCMESKGWYLKGGPVCEEMTMWDRPVCIEWRKKHSKPDVKPWGCKKYPTYPTCKETGSKR</sequence>
<name>A0A1V3IS17_9PAST</name>
<dbReference type="AlphaFoldDB" id="A0A1V3IS17"/>
<protein>
    <submittedName>
        <fullName evidence="2">Uncharacterized protein</fullName>
    </submittedName>
</protein>
<dbReference type="OrthoDB" id="5676144at2"/>
<dbReference type="PROSITE" id="PS51257">
    <property type="entry name" value="PROKAR_LIPOPROTEIN"/>
    <property type="match status" value="1"/>
</dbReference>
<organism evidence="2 4">
    <name type="scientific">Rodentibacter trehalosifermentans</name>
    <dbReference type="NCBI Taxonomy" id="1908263"/>
    <lineage>
        <taxon>Bacteria</taxon>
        <taxon>Pseudomonadati</taxon>
        <taxon>Pseudomonadota</taxon>
        <taxon>Gammaproteobacteria</taxon>
        <taxon>Pasteurellales</taxon>
        <taxon>Pasteurellaceae</taxon>
        <taxon>Rodentibacter</taxon>
    </lineage>
</organism>
<dbReference type="Proteomes" id="UP000188728">
    <property type="component" value="Unassembled WGS sequence"/>
</dbReference>
<proteinExistence type="predicted"/>
<evidence type="ECO:0000313" key="1">
    <source>
        <dbReference type="EMBL" id="OOF43820.1"/>
    </source>
</evidence>